<dbReference type="PANTHER" id="PTHR47942">
    <property type="entry name" value="TETRATRICOPEPTIDE REPEAT (TPR)-LIKE SUPERFAMILY PROTEIN-RELATED"/>
    <property type="match status" value="1"/>
</dbReference>
<dbReference type="RefSeq" id="XP_001887340.1">
    <property type="nucleotide sequence ID" value="XM_001887305.1"/>
</dbReference>
<evidence type="ECO:0000313" key="3">
    <source>
        <dbReference type="EMBL" id="EDR01949.1"/>
    </source>
</evidence>
<dbReference type="HOGENOM" id="CLU_014664_0_0_1"/>
<protein>
    <submittedName>
        <fullName evidence="3">Predicted protein</fullName>
    </submittedName>
</protein>
<feature type="compositionally biased region" description="Low complexity" evidence="2">
    <location>
        <begin position="36"/>
        <end position="48"/>
    </location>
</feature>
<dbReference type="OrthoDB" id="5588846at2759"/>
<reference evidence="3 4" key="1">
    <citation type="journal article" date="2008" name="Nature">
        <title>The genome of Laccaria bicolor provides insights into mycorrhizal symbiosis.</title>
        <authorList>
            <person name="Martin F."/>
            <person name="Aerts A."/>
            <person name="Ahren D."/>
            <person name="Brun A."/>
            <person name="Danchin E.G.J."/>
            <person name="Duchaussoy F."/>
            <person name="Gibon J."/>
            <person name="Kohler A."/>
            <person name="Lindquist E."/>
            <person name="Pereda V."/>
            <person name="Salamov A."/>
            <person name="Shapiro H.J."/>
            <person name="Wuyts J."/>
            <person name="Blaudez D."/>
            <person name="Buee M."/>
            <person name="Brokstein P."/>
            <person name="Canbaeck B."/>
            <person name="Cohen D."/>
            <person name="Courty P.E."/>
            <person name="Coutinho P.M."/>
            <person name="Delaruelle C."/>
            <person name="Detter J.C."/>
            <person name="Deveau A."/>
            <person name="DiFazio S."/>
            <person name="Duplessis S."/>
            <person name="Fraissinet-Tachet L."/>
            <person name="Lucic E."/>
            <person name="Frey-Klett P."/>
            <person name="Fourrey C."/>
            <person name="Feussner I."/>
            <person name="Gay G."/>
            <person name="Grimwood J."/>
            <person name="Hoegger P.J."/>
            <person name="Jain P."/>
            <person name="Kilaru S."/>
            <person name="Labbe J."/>
            <person name="Lin Y.C."/>
            <person name="Legue V."/>
            <person name="Le Tacon F."/>
            <person name="Marmeisse R."/>
            <person name="Melayah D."/>
            <person name="Montanini B."/>
            <person name="Muratet M."/>
            <person name="Nehls U."/>
            <person name="Niculita-Hirzel H."/>
            <person name="Oudot-Le Secq M.P."/>
            <person name="Peter M."/>
            <person name="Quesneville H."/>
            <person name="Rajashekar B."/>
            <person name="Reich M."/>
            <person name="Rouhier N."/>
            <person name="Schmutz J."/>
            <person name="Yin T."/>
            <person name="Chalot M."/>
            <person name="Henrissat B."/>
            <person name="Kuees U."/>
            <person name="Lucas S."/>
            <person name="Van de Peer Y."/>
            <person name="Podila G.K."/>
            <person name="Polle A."/>
            <person name="Pukkila P.J."/>
            <person name="Richardson P.M."/>
            <person name="Rouze P."/>
            <person name="Sanders I.R."/>
            <person name="Stajich J.E."/>
            <person name="Tunlid A."/>
            <person name="Tuskan G."/>
            <person name="Grigoriev I.V."/>
        </authorList>
    </citation>
    <scope>NUCLEOTIDE SEQUENCE [LARGE SCALE GENOMIC DNA]</scope>
    <source>
        <strain evidence="4">S238N-H82 / ATCC MYA-4686</strain>
    </source>
</reference>
<gene>
    <name evidence="3" type="ORF">LACBIDRAFT_310199</name>
</gene>
<dbReference type="Proteomes" id="UP000001194">
    <property type="component" value="Unassembled WGS sequence"/>
</dbReference>
<dbReference type="STRING" id="486041.B0DTP3"/>
<dbReference type="InterPro" id="IPR011990">
    <property type="entry name" value="TPR-like_helical_dom_sf"/>
</dbReference>
<evidence type="ECO:0000256" key="1">
    <source>
        <dbReference type="ARBA" id="ARBA00022737"/>
    </source>
</evidence>
<proteinExistence type="predicted"/>
<keyword evidence="1" id="KW-0677">Repeat</keyword>
<keyword evidence="4" id="KW-1185">Reference proteome</keyword>
<evidence type="ECO:0000256" key="2">
    <source>
        <dbReference type="SAM" id="MobiDB-lite"/>
    </source>
</evidence>
<sequence>MQLAALDPPPPTNPIFRSVESQTQGRSRRKGSLTVRPSGRGRAGPSSSALVELNRRVLALESFSKAEETSLEEPFYSEEDLAAFYKDVLAHTLEVEEQPEQLVDPEALRLARVEEDKGIVEDLDQRFLVDASAVALDESSVPQEDTYRRVLSRVYAVVARVEAVRMHAAEAEAGPSNRQSSSIPMGLLTMRECEALIGVSVEARDGEGAELAMGLMMRMGLPLPETAISDVLELYSDVGDTTGADRLLNRYLTAAPTDTQKHLHIQAHLKATPLEELPTSALDTLHSYEARAQAAPMQTYTAVITSLFSRPSSIARAQAWDLFSHMRYVAHPNPDALLYTLMIRACASPISSALSSELEKALDFWTEMTVDHRIIPTVGAYNAVILACARSGTEMYVNEAFRLARQMLDSHRDAEGKSAYRPDRKTFCALLEGAKRIGDLGRARWILAEMVRGREAEDVNAPVDAGVDEEVMMHLFQTYAAYRPPFQRAKTRLVQEDTSEGVKEGVESKGVVEEKATEEKPAEKVFQEIMMENQDEAPSFAHLPPQSHAEVLQEVKSLFQRICEERGSADEPNADQLKFKDVQLTPRLVNSYLAVFYKHASLSTSQDLFWKIYEELGVDRSTRAYLEALERCGNAKKGDERVVALTFAEELWESWKAIEASGKHDGRPLNARMIERAHVAMTRVLVLNRQVNRAMDQIRAFAARYDPQALRTPSVKPDLRSTRTLLDGSRPLVRMTSTTEVPDDHVPPFLTFADVEIVHHRLVALGMYKDIGYLKWLCKAYEWALRVRKDQAARAPFVKSEPIRPAVASPTRKMD</sequence>
<dbReference type="PANTHER" id="PTHR47942:SF63">
    <property type="entry name" value="PENTATRICOPEPTIDE REPEAT-CONTAINING PROTEIN"/>
    <property type="match status" value="1"/>
</dbReference>
<dbReference type="InterPro" id="IPR051222">
    <property type="entry name" value="PPR/CCM1_RNA-binding"/>
</dbReference>
<dbReference type="InParanoid" id="B0DTP3"/>
<dbReference type="AlphaFoldDB" id="B0DTP3"/>
<dbReference type="Gene3D" id="1.25.40.10">
    <property type="entry name" value="Tetratricopeptide repeat domain"/>
    <property type="match status" value="1"/>
</dbReference>
<accession>B0DTP3</accession>
<feature type="region of interest" description="Disordered" evidence="2">
    <location>
        <begin position="1"/>
        <end position="48"/>
    </location>
</feature>
<organism evidence="4">
    <name type="scientific">Laccaria bicolor (strain S238N-H82 / ATCC MYA-4686)</name>
    <name type="common">Bicoloured deceiver</name>
    <name type="synonym">Laccaria laccata var. bicolor</name>
    <dbReference type="NCBI Taxonomy" id="486041"/>
    <lineage>
        <taxon>Eukaryota</taxon>
        <taxon>Fungi</taxon>
        <taxon>Dikarya</taxon>
        <taxon>Basidiomycota</taxon>
        <taxon>Agaricomycotina</taxon>
        <taxon>Agaricomycetes</taxon>
        <taxon>Agaricomycetidae</taxon>
        <taxon>Agaricales</taxon>
        <taxon>Agaricineae</taxon>
        <taxon>Hydnangiaceae</taxon>
        <taxon>Laccaria</taxon>
    </lineage>
</organism>
<evidence type="ECO:0000313" key="4">
    <source>
        <dbReference type="Proteomes" id="UP000001194"/>
    </source>
</evidence>
<dbReference type="KEGG" id="lbc:LACBIDRAFT_310199"/>
<dbReference type="EMBL" id="DS547134">
    <property type="protein sequence ID" value="EDR01949.1"/>
    <property type="molecule type" value="Genomic_DNA"/>
</dbReference>
<dbReference type="GeneID" id="6083027"/>
<name>B0DTP3_LACBS</name>